<sequence>MMHVAISLMWSGIPTVASYLTPRKRQASGGVPNSKLPSDGDYVPDSKDKASSGIPNSKLPPSGGFVPDFKDEASGGVPDPRSLLPHPPFPHNFIPNSEDQDGISNSKLPPSPLPPLLPTPVASS</sequence>
<feature type="region of interest" description="Disordered" evidence="1">
    <location>
        <begin position="23"/>
        <end position="124"/>
    </location>
</feature>
<proteinExistence type="predicted"/>
<dbReference type="HOGENOM" id="CLU_163656_0_0_1"/>
<evidence type="ECO:0000256" key="1">
    <source>
        <dbReference type="SAM" id="MobiDB-lite"/>
    </source>
</evidence>
<keyword evidence="2" id="KW-0732">Signal</keyword>
<keyword evidence="4" id="KW-1185">Reference proteome</keyword>
<dbReference type="Gramene" id="ONIVA09G02400.1">
    <property type="protein sequence ID" value="ONIVA09G02400.1"/>
    <property type="gene ID" value="ONIVA09G02400"/>
</dbReference>
<evidence type="ECO:0000256" key="2">
    <source>
        <dbReference type="SAM" id="SignalP"/>
    </source>
</evidence>
<feature type="compositionally biased region" description="Pro residues" evidence="1">
    <location>
        <begin position="109"/>
        <end position="118"/>
    </location>
</feature>
<accession>A0A0E0IGU5</accession>
<reference evidence="3" key="1">
    <citation type="submission" date="2015-04" db="UniProtKB">
        <authorList>
            <consortium name="EnsemblPlants"/>
        </authorList>
    </citation>
    <scope>IDENTIFICATION</scope>
    <source>
        <strain evidence="3">SL10</strain>
    </source>
</reference>
<feature type="chain" id="PRO_5002362748" evidence="2">
    <location>
        <begin position="19"/>
        <end position="124"/>
    </location>
</feature>
<evidence type="ECO:0000313" key="4">
    <source>
        <dbReference type="Proteomes" id="UP000006591"/>
    </source>
</evidence>
<name>A0A0E0IGU5_ORYNI</name>
<protein>
    <submittedName>
        <fullName evidence="3">Uncharacterized protein</fullName>
    </submittedName>
</protein>
<dbReference type="Proteomes" id="UP000006591">
    <property type="component" value="Chromosome 9"/>
</dbReference>
<organism evidence="3">
    <name type="scientific">Oryza nivara</name>
    <name type="common">Indian wild rice</name>
    <name type="synonym">Oryza sativa f. spontanea</name>
    <dbReference type="NCBI Taxonomy" id="4536"/>
    <lineage>
        <taxon>Eukaryota</taxon>
        <taxon>Viridiplantae</taxon>
        <taxon>Streptophyta</taxon>
        <taxon>Embryophyta</taxon>
        <taxon>Tracheophyta</taxon>
        <taxon>Spermatophyta</taxon>
        <taxon>Magnoliopsida</taxon>
        <taxon>Liliopsida</taxon>
        <taxon>Poales</taxon>
        <taxon>Poaceae</taxon>
        <taxon>BOP clade</taxon>
        <taxon>Oryzoideae</taxon>
        <taxon>Oryzeae</taxon>
        <taxon>Oryzinae</taxon>
        <taxon>Oryza</taxon>
    </lineage>
</organism>
<dbReference type="AlphaFoldDB" id="A0A0E0IGU5"/>
<reference evidence="3" key="2">
    <citation type="submission" date="2018-04" db="EMBL/GenBank/DDBJ databases">
        <title>OnivRS2 (Oryza nivara Reference Sequence Version 2).</title>
        <authorList>
            <person name="Zhang J."/>
            <person name="Kudrna D."/>
            <person name="Lee S."/>
            <person name="Talag J."/>
            <person name="Rajasekar S."/>
            <person name="Welchert J."/>
            <person name="Hsing Y.-I."/>
            <person name="Wing R.A."/>
        </authorList>
    </citation>
    <scope>NUCLEOTIDE SEQUENCE [LARGE SCALE GENOMIC DNA]</scope>
    <source>
        <strain evidence="3">SL10</strain>
    </source>
</reference>
<evidence type="ECO:0000313" key="3">
    <source>
        <dbReference type="EnsemblPlants" id="ONIVA09G02400.1"/>
    </source>
</evidence>
<dbReference type="EnsemblPlants" id="ONIVA09G02400.1">
    <property type="protein sequence ID" value="ONIVA09G02400.1"/>
    <property type="gene ID" value="ONIVA09G02400"/>
</dbReference>
<dbReference type="OMA" id="MMHVAIS"/>
<feature type="signal peptide" evidence="2">
    <location>
        <begin position="1"/>
        <end position="18"/>
    </location>
</feature>